<accession>A0ABV6AU05</accession>
<protein>
    <submittedName>
        <fullName evidence="2">Uncharacterized protein</fullName>
    </submittedName>
</protein>
<reference evidence="2 3" key="1">
    <citation type="submission" date="2024-09" db="EMBL/GenBank/DDBJ databases">
        <authorList>
            <person name="Sun Q."/>
            <person name="Mori K."/>
        </authorList>
    </citation>
    <scope>NUCLEOTIDE SEQUENCE [LARGE SCALE GENOMIC DNA]</scope>
    <source>
        <strain evidence="2 3">JCM 13503</strain>
    </source>
</reference>
<evidence type="ECO:0000313" key="2">
    <source>
        <dbReference type="EMBL" id="MFB9990992.1"/>
    </source>
</evidence>
<name>A0ABV6AU05_9DEIO</name>
<organism evidence="2 3">
    <name type="scientific">Deinococcus oregonensis</name>
    <dbReference type="NCBI Taxonomy" id="1805970"/>
    <lineage>
        <taxon>Bacteria</taxon>
        <taxon>Thermotogati</taxon>
        <taxon>Deinococcota</taxon>
        <taxon>Deinococci</taxon>
        <taxon>Deinococcales</taxon>
        <taxon>Deinococcaceae</taxon>
        <taxon>Deinococcus</taxon>
    </lineage>
</organism>
<evidence type="ECO:0000256" key="1">
    <source>
        <dbReference type="SAM" id="MobiDB-lite"/>
    </source>
</evidence>
<proteinExistence type="predicted"/>
<sequence length="213" mass="24615">MPETMTATEARAQIRASTLDPAEQQLLLTFVGRFPDEVFMRNTEQELKRYARSQSLTLPQWFSQWRLTMAECASEDNEVSVQFSGWGNGKMEDFERARWYSLSSSELQRGSERRKMLRKGSQELRPQPLAEEQDDPDEVLLYNLGRPRQKPGNPEDPVIYRAHLEDLEACVSSQEDIACMIFPAFSSVGELLSRVARVRRRTRVIEARLKTNL</sequence>
<dbReference type="EMBL" id="JBHLYR010000011">
    <property type="protein sequence ID" value="MFB9990992.1"/>
    <property type="molecule type" value="Genomic_DNA"/>
</dbReference>
<dbReference type="RefSeq" id="WP_380005487.1">
    <property type="nucleotide sequence ID" value="NZ_JBHLYR010000011.1"/>
</dbReference>
<feature type="region of interest" description="Disordered" evidence="1">
    <location>
        <begin position="111"/>
        <end position="137"/>
    </location>
</feature>
<evidence type="ECO:0000313" key="3">
    <source>
        <dbReference type="Proteomes" id="UP001589733"/>
    </source>
</evidence>
<comment type="caution">
    <text evidence="2">The sequence shown here is derived from an EMBL/GenBank/DDBJ whole genome shotgun (WGS) entry which is preliminary data.</text>
</comment>
<dbReference type="Proteomes" id="UP001589733">
    <property type="component" value="Unassembled WGS sequence"/>
</dbReference>
<gene>
    <name evidence="2" type="ORF">ACFFLM_03220</name>
</gene>
<keyword evidence="3" id="KW-1185">Reference proteome</keyword>